<dbReference type="EMBL" id="JAPQKL010000001">
    <property type="protein sequence ID" value="KAJ5146642.1"/>
    <property type="molecule type" value="Genomic_DNA"/>
</dbReference>
<dbReference type="Proteomes" id="UP001149079">
    <property type="component" value="Unassembled WGS sequence"/>
</dbReference>
<dbReference type="OrthoDB" id="4369696at2759"/>
<dbReference type="Gene3D" id="3.10.50.10">
    <property type="match status" value="1"/>
</dbReference>
<dbReference type="GO" id="GO:0008061">
    <property type="term" value="F:chitin binding"/>
    <property type="evidence" value="ECO:0007669"/>
    <property type="project" value="UniProtKB-KW"/>
</dbReference>
<dbReference type="PANTHER" id="PTHR47700">
    <property type="entry name" value="V CHITINASE, PUTATIVE (AFU_ORTHOLOGUE AFUA_6G13720)-RELATED"/>
    <property type="match status" value="1"/>
</dbReference>
<feature type="compositionally biased region" description="Low complexity" evidence="3">
    <location>
        <begin position="312"/>
        <end position="321"/>
    </location>
</feature>
<dbReference type="InterPro" id="IPR029070">
    <property type="entry name" value="Chitinase_insertion_sf"/>
</dbReference>
<sequence length="578" mass="60740">MITKAGVPSNQIVVGVASYARSFQMTEAGCWDESCTFVGPNLGAVPGPCTNGAGYISNAELAAIMEDEDVYMYIDKTSNSNIMVWNDTQWAAFMDDDTKAVRKELYASMNFLGPADWAIDLQTSNDTLGSNASSESCQISIEPSIWSDDNPVITAQSGCTIIWPPMPLSSTTTISFSGWTTRLTWQSTSTKTMTFEDNSTLVYHAYCDIVVPTVLSIAPVTTDAIPVWHQVPSSGQTVMYQTSSVLPSPFPVVMTPTVGGTTTIIGGTSTTMPGFTFSSGNITYAMPSWIDVYGGGSGSGSDSGAGDDDDTTTWTSTSTESGRYDTLPGMASAIAEDEFESTTNALTAFQALGTAESGLMASIWGDGPTASATRTATGTATTKATGTVGTATATATGCSNTLGCTVFQDPDHGSDSYCQCPGYDGSLPLLTGSASFCGYTSLPTTTSKAATTTRATVPYPYTFTDIYGVVVACEAETSLNYAGYAVTECAGSRTTQKDVTITVTEVVTISAMNKLCEGGGYFACVQLTEDTGILGCPELPRAKEKCEQPIFYQAQSLCGERCTYTSSTYTTTYATLAP</sequence>
<dbReference type="PANTHER" id="PTHR47700:SF2">
    <property type="entry name" value="CHITINASE"/>
    <property type="match status" value="1"/>
</dbReference>
<evidence type="ECO:0000313" key="4">
    <source>
        <dbReference type="EMBL" id="KAJ5146642.1"/>
    </source>
</evidence>
<accession>A0A9W9HJP2</accession>
<proteinExistence type="predicted"/>
<dbReference type="Gene3D" id="3.20.20.80">
    <property type="entry name" value="Glycosidases"/>
    <property type="match status" value="1"/>
</dbReference>
<organism evidence="4 5">
    <name type="scientific">Penicillium bovifimosum</name>
    <dbReference type="NCBI Taxonomy" id="126998"/>
    <lineage>
        <taxon>Eukaryota</taxon>
        <taxon>Fungi</taxon>
        <taxon>Dikarya</taxon>
        <taxon>Ascomycota</taxon>
        <taxon>Pezizomycotina</taxon>
        <taxon>Eurotiomycetes</taxon>
        <taxon>Eurotiomycetidae</taxon>
        <taxon>Eurotiales</taxon>
        <taxon>Aspergillaceae</taxon>
        <taxon>Penicillium</taxon>
    </lineage>
</organism>
<dbReference type="SUPFAM" id="SSF54556">
    <property type="entry name" value="Chitinase insertion domain"/>
    <property type="match status" value="1"/>
</dbReference>
<dbReference type="InterPro" id="IPR017853">
    <property type="entry name" value="GH"/>
</dbReference>
<keyword evidence="2" id="KW-0843">Virulence</keyword>
<evidence type="ECO:0000256" key="3">
    <source>
        <dbReference type="SAM" id="MobiDB-lite"/>
    </source>
</evidence>
<evidence type="ECO:0008006" key="6">
    <source>
        <dbReference type="Google" id="ProtNLM"/>
    </source>
</evidence>
<name>A0A9W9HJP2_9EURO</name>
<dbReference type="GeneID" id="81401120"/>
<evidence type="ECO:0000256" key="1">
    <source>
        <dbReference type="ARBA" id="ARBA00022669"/>
    </source>
</evidence>
<comment type="caution">
    <text evidence="4">The sequence shown here is derived from an EMBL/GenBank/DDBJ whole genome shotgun (WGS) entry which is preliminary data.</text>
</comment>
<reference evidence="4" key="1">
    <citation type="submission" date="2022-11" db="EMBL/GenBank/DDBJ databases">
        <authorList>
            <person name="Petersen C."/>
        </authorList>
    </citation>
    <scope>NUCLEOTIDE SEQUENCE</scope>
    <source>
        <strain evidence="4">IBT 22155</strain>
    </source>
</reference>
<protein>
    <recommendedName>
        <fullName evidence="6">Chitinase</fullName>
    </recommendedName>
</protein>
<dbReference type="SUPFAM" id="SSF51445">
    <property type="entry name" value="(Trans)glycosidases"/>
    <property type="match status" value="1"/>
</dbReference>
<gene>
    <name evidence="4" type="ORF">N7515_001206</name>
</gene>
<keyword evidence="5" id="KW-1185">Reference proteome</keyword>
<feature type="region of interest" description="Disordered" evidence="3">
    <location>
        <begin position="297"/>
        <end position="326"/>
    </location>
</feature>
<dbReference type="AlphaFoldDB" id="A0A9W9HJP2"/>
<evidence type="ECO:0000256" key="2">
    <source>
        <dbReference type="ARBA" id="ARBA00023026"/>
    </source>
</evidence>
<dbReference type="InterPro" id="IPR053214">
    <property type="entry name" value="LysM12-like"/>
</dbReference>
<dbReference type="RefSeq" id="XP_056527116.1">
    <property type="nucleotide sequence ID" value="XM_056661950.1"/>
</dbReference>
<keyword evidence="1" id="KW-0147">Chitin-binding</keyword>
<evidence type="ECO:0000313" key="5">
    <source>
        <dbReference type="Proteomes" id="UP001149079"/>
    </source>
</evidence>
<reference evidence="4" key="2">
    <citation type="journal article" date="2023" name="IMA Fungus">
        <title>Comparative genomic study of the Penicillium genus elucidates a diverse pangenome and 15 lateral gene transfer events.</title>
        <authorList>
            <person name="Petersen C."/>
            <person name="Sorensen T."/>
            <person name="Nielsen M.R."/>
            <person name="Sondergaard T.E."/>
            <person name="Sorensen J.L."/>
            <person name="Fitzpatrick D.A."/>
            <person name="Frisvad J.C."/>
            <person name="Nielsen K.L."/>
        </authorList>
    </citation>
    <scope>NUCLEOTIDE SEQUENCE</scope>
    <source>
        <strain evidence="4">IBT 22155</strain>
    </source>
</reference>